<dbReference type="InterPro" id="IPR011989">
    <property type="entry name" value="ARM-like"/>
</dbReference>
<name>A0A919L092_9ACTN</name>
<reference evidence="1" key="2">
    <citation type="submission" date="2020-09" db="EMBL/GenBank/DDBJ databases">
        <authorList>
            <person name="Sun Q."/>
            <person name="Ohkuma M."/>
        </authorList>
    </citation>
    <scope>NUCLEOTIDE SEQUENCE</scope>
    <source>
        <strain evidence="1">JCM 4646</strain>
    </source>
</reference>
<organism evidence="1 2">
    <name type="scientific">Kitasatospora indigofera</name>
    <dbReference type="NCBI Taxonomy" id="67307"/>
    <lineage>
        <taxon>Bacteria</taxon>
        <taxon>Bacillati</taxon>
        <taxon>Actinomycetota</taxon>
        <taxon>Actinomycetes</taxon>
        <taxon>Kitasatosporales</taxon>
        <taxon>Streptomycetaceae</taxon>
        <taxon>Kitasatospora</taxon>
    </lineage>
</organism>
<sequence length="149" mass="16000">MGTILKGVSRVRWHELRHAYGPAADVPGLLSRIAWGDARTSETALSDLGLSIGELAVFDATVAAVPFLWDLAATTTVNSRAGVIELLQTILEHGNPPRPKVQLEAHQAVLSRRPTADRLADDSDPVVRAAAQDLLAAIDRHPNEPCCQV</sequence>
<dbReference type="GeneID" id="95356043"/>
<dbReference type="EMBL" id="BNBO01000041">
    <property type="protein sequence ID" value="GHH79287.1"/>
    <property type="molecule type" value="Genomic_DNA"/>
</dbReference>
<comment type="caution">
    <text evidence="1">The sequence shown here is derived from an EMBL/GenBank/DDBJ whole genome shotgun (WGS) entry which is preliminary data.</text>
</comment>
<dbReference type="Proteomes" id="UP000617734">
    <property type="component" value="Unassembled WGS sequence"/>
</dbReference>
<reference evidence="1" key="1">
    <citation type="journal article" date="2014" name="Int. J. Syst. Evol. Microbiol.">
        <title>Complete genome sequence of Corynebacterium casei LMG S-19264T (=DSM 44701T), isolated from a smear-ripened cheese.</title>
        <authorList>
            <consortium name="US DOE Joint Genome Institute (JGI-PGF)"/>
            <person name="Walter F."/>
            <person name="Albersmeier A."/>
            <person name="Kalinowski J."/>
            <person name="Ruckert C."/>
        </authorList>
    </citation>
    <scope>NUCLEOTIDE SEQUENCE</scope>
    <source>
        <strain evidence="1">JCM 4646</strain>
    </source>
</reference>
<accession>A0A919L092</accession>
<proteinExistence type="predicted"/>
<protein>
    <recommendedName>
        <fullName evidence="3">HEAT repeat domain-containing protein</fullName>
    </recommendedName>
</protein>
<evidence type="ECO:0008006" key="3">
    <source>
        <dbReference type="Google" id="ProtNLM"/>
    </source>
</evidence>
<keyword evidence="2" id="KW-1185">Reference proteome</keyword>
<dbReference type="Gene3D" id="1.25.10.10">
    <property type="entry name" value="Leucine-rich Repeat Variant"/>
    <property type="match status" value="1"/>
</dbReference>
<evidence type="ECO:0000313" key="1">
    <source>
        <dbReference type="EMBL" id="GHH79287.1"/>
    </source>
</evidence>
<evidence type="ECO:0000313" key="2">
    <source>
        <dbReference type="Proteomes" id="UP000617734"/>
    </source>
</evidence>
<dbReference type="AlphaFoldDB" id="A0A919L092"/>
<dbReference type="RefSeq" id="WP_190213784.1">
    <property type="nucleotide sequence ID" value="NZ_BNBO01000041.1"/>
</dbReference>
<gene>
    <name evidence="1" type="ORF">GCM10018781_56980</name>
</gene>